<dbReference type="Gene3D" id="1.10.285.20">
    <property type="entry name" value="Uncharacterised protein PF01937, DUF89, domain 2"/>
    <property type="match status" value="1"/>
</dbReference>
<comment type="caution">
    <text evidence="2">The sequence shown here is derived from an EMBL/GenBank/DDBJ whole genome shotgun (WGS) entry which is preliminary data.</text>
</comment>
<dbReference type="InterPro" id="IPR002791">
    <property type="entry name" value="ARMT1-like_metal-bd"/>
</dbReference>
<dbReference type="InterPro" id="IPR014444">
    <property type="entry name" value="PH1575-like"/>
</dbReference>
<dbReference type="EMBL" id="DUJS01000002">
    <property type="protein sequence ID" value="HII69960.1"/>
    <property type="molecule type" value="Genomic_DNA"/>
</dbReference>
<dbReference type="Gene3D" id="3.40.50.10880">
    <property type="entry name" value="Uncharacterised protein PF01937, DUF89, domain 3"/>
    <property type="match status" value="1"/>
</dbReference>
<reference evidence="2" key="1">
    <citation type="journal article" date="2020" name="bioRxiv">
        <title>A rank-normalized archaeal taxonomy based on genome phylogeny resolves widespread incomplete and uneven classifications.</title>
        <authorList>
            <person name="Rinke C."/>
            <person name="Chuvochina M."/>
            <person name="Mussig A.J."/>
            <person name="Chaumeil P.-A."/>
            <person name="Waite D.W."/>
            <person name="Whitman W.B."/>
            <person name="Parks D.H."/>
            <person name="Hugenholtz P."/>
        </authorList>
    </citation>
    <scope>NUCLEOTIDE SEQUENCE</scope>
    <source>
        <strain evidence="2">UBA8853</strain>
    </source>
</reference>
<dbReference type="OMA" id="ADNCGEI"/>
<dbReference type="AlphaFoldDB" id="A0A832T1F4"/>
<evidence type="ECO:0000313" key="2">
    <source>
        <dbReference type="EMBL" id="HII69960.1"/>
    </source>
</evidence>
<organism evidence="2 3">
    <name type="scientific">Methanopyrus kandleri</name>
    <dbReference type="NCBI Taxonomy" id="2320"/>
    <lineage>
        <taxon>Archaea</taxon>
        <taxon>Methanobacteriati</taxon>
        <taxon>Methanobacteriota</taxon>
        <taxon>Methanomada group</taxon>
        <taxon>Methanopyri</taxon>
        <taxon>Methanopyrales</taxon>
        <taxon>Methanopyraceae</taxon>
        <taxon>Methanopyrus</taxon>
    </lineage>
</organism>
<feature type="domain" description="Damage-control phosphatase ARMT1-like metal-binding" evidence="1">
    <location>
        <begin position="4"/>
        <end position="285"/>
    </location>
</feature>
<gene>
    <name evidence="2" type="ORF">HA336_01840</name>
</gene>
<dbReference type="GeneID" id="1476913"/>
<dbReference type="Proteomes" id="UP000619545">
    <property type="component" value="Unassembled WGS sequence"/>
</dbReference>
<protein>
    <submittedName>
        <fullName evidence="2">DUF89 domain-containing protein</fullName>
    </submittedName>
</protein>
<evidence type="ECO:0000313" key="3">
    <source>
        <dbReference type="Proteomes" id="UP000619545"/>
    </source>
</evidence>
<dbReference type="InterPro" id="IPR036075">
    <property type="entry name" value="ARMT-1-like_metal-bd_sf"/>
</dbReference>
<dbReference type="RefSeq" id="WP_011019180.1">
    <property type="nucleotide sequence ID" value="NZ_DUJS01000002.1"/>
</dbReference>
<dbReference type="PIRSF" id="PIRSF006593">
    <property type="entry name" value="UCP006593"/>
    <property type="match status" value="1"/>
</dbReference>
<name>A0A832T1F4_9EURY</name>
<accession>A0A832T1F4</accession>
<evidence type="ECO:0000259" key="1">
    <source>
        <dbReference type="Pfam" id="PF01937"/>
    </source>
</evidence>
<dbReference type="SUPFAM" id="SSF111321">
    <property type="entry name" value="AF1104-like"/>
    <property type="match status" value="1"/>
</dbReference>
<dbReference type="Pfam" id="PF01937">
    <property type="entry name" value="ARMT1-like_dom"/>
    <property type="match status" value="1"/>
</dbReference>
<proteinExistence type="predicted"/>
<sequence>MRAVPRCVPCVLEIAVNTVERAVPEDRQKEAILAATERVSELYRMEPTPQPPRLGTEAQRTVMKYSEDPDPYREEKRRANERAAAVARELESDLENIEDPEELLKRAAAAAIVGNTIDFAVAGHEFDLDELREEISSAEFAVFDLKPEDLRGARVLYLCDNAGEIALDKLLIEVLVEELECDVVVAVRGGPIVNDATREDAEQVGITEICDVIDTGAEMLGLLATEVSEEFAEELSSADVVISKGQGNFESIPEEPFPDVPVYFLLRAKCEPVAEELGVEVGSNVALRWEPEDENVRRWREIVR</sequence>